<sequence length="216" mass="24706">MNVVNLCYPPPPQFDVVDDDAVKKLITFSLFDSINSSKVFLFAINDDVMNGSDTTTIDPHTKLVSGYETGARSINMNMSIVHEHYQPTNVASKDYFISCVRLPFVSTSLIANTHFSKPLSILTMRTYTETQVWHIFTVRKGKEPVTFHKIRGVSIWCHDEHVFYAKEVIRLHGNIPSVFITNLLKDFTSVKNVQQIKFIYPNIDIRDDTATIEMKK</sequence>
<protein>
    <submittedName>
        <fullName evidence="1">Ac145</fullName>
    </submittedName>
</protein>
<dbReference type="Pfam" id="PF05959">
    <property type="entry name" value="DUF884"/>
    <property type="match status" value="1"/>
</dbReference>
<organism evidence="1">
    <name type="scientific">Malacosoma sp. alphabaculovirus</name>
    <dbReference type="NCBI Taxonomy" id="1881632"/>
    <lineage>
        <taxon>Viruses</taxon>
        <taxon>Viruses incertae sedis</taxon>
        <taxon>Naldaviricetes</taxon>
        <taxon>Lefavirales</taxon>
        <taxon>Baculoviridae</taxon>
        <taxon>Alphabaculovirus</taxon>
    </lineage>
</organism>
<proteinExistence type="predicted"/>
<dbReference type="InterPro" id="IPR009235">
    <property type="entry name" value="AcMNPV_Orf146"/>
</dbReference>
<evidence type="ECO:0000313" key="1">
    <source>
        <dbReference type="EMBL" id="ANW12304.1"/>
    </source>
</evidence>
<accession>A0A1B1V5M8</accession>
<gene>
    <name evidence="1" type="primary">masp7.1</name>
</gene>
<reference evidence="1" key="1">
    <citation type="submission" date="2016-02" db="EMBL/GenBank/DDBJ databases">
        <authorList>
            <person name="Wen L."/>
            <person name="He K."/>
            <person name="Yang H."/>
        </authorList>
    </citation>
    <scope>NUCLEOTIDE SEQUENCE</scope>
    <source>
        <strain evidence="1">164</strain>
    </source>
</reference>
<name>A0A1B1V5M8_9ABAC</name>
<dbReference type="EMBL" id="KU696413">
    <property type="protein sequence ID" value="ANW12304.1"/>
    <property type="molecule type" value="Genomic_DNA"/>
</dbReference>